<dbReference type="AlphaFoldDB" id="A0A9N9R8X6"/>
<feature type="domain" description="BEN" evidence="1">
    <location>
        <begin position="157"/>
        <end position="255"/>
    </location>
</feature>
<sequence length="255" mass="29431">MKFLPQNNALDRIHYVPSTWIQWQSKECETVLAAYPDEPWEVTEKRAKVYEDPRADWNLSLAQVKDISDDVYEIIKEKKHPGVLKSSTGQRSVNIDKILQGIRISYLRMNQILTSLETLTVLEQEINDLRRISRNFPKNWTLKHREYSPGLVKLVKDTGVYIGKIELEDCLDSSTKCTQLARLLTKNIFSESALKHCLYVGSVNNKTQFRLDSHATTVISTFVLSYGCSKSWNHSSDQAVKNAMRYMLAVYKKTH</sequence>
<dbReference type="GO" id="GO:0003677">
    <property type="term" value="F:DNA binding"/>
    <property type="evidence" value="ECO:0007669"/>
    <property type="project" value="InterPro"/>
</dbReference>
<accession>A0A9N9R8X6</accession>
<keyword evidence="3" id="KW-1185">Reference proteome</keyword>
<protein>
    <recommendedName>
        <fullName evidence="1">BEN domain-containing protein</fullName>
    </recommendedName>
</protein>
<dbReference type="InterPro" id="IPR018379">
    <property type="entry name" value="BEN_domain"/>
</dbReference>
<dbReference type="PROSITE" id="PS51457">
    <property type="entry name" value="BEN"/>
    <property type="match status" value="1"/>
</dbReference>
<evidence type="ECO:0000313" key="3">
    <source>
        <dbReference type="Proteomes" id="UP001153714"/>
    </source>
</evidence>
<proteinExistence type="predicted"/>
<organism evidence="2 3">
    <name type="scientific">Diatraea saccharalis</name>
    <name type="common">sugarcane borer</name>
    <dbReference type="NCBI Taxonomy" id="40085"/>
    <lineage>
        <taxon>Eukaryota</taxon>
        <taxon>Metazoa</taxon>
        <taxon>Ecdysozoa</taxon>
        <taxon>Arthropoda</taxon>
        <taxon>Hexapoda</taxon>
        <taxon>Insecta</taxon>
        <taxon>Pterygota</taxon>
        <taxon>Neoptera</taxon>
        <taxon>Endopterygota</taxon>
        <taxon>Lepidoptera</taxon>
        <taxon>Glossata</taxon>
        <taxon>Ditrysia</taxon>
        <taxon>Pyraloidea</taxon>
        <taxon>Crambidae</taxon>
        <taxon>Crambinae</taxon>
        <taxon>Diatraea</taxon>
    </lineage>
</organism>
<reference evidence="2" key="2">
    <citation type="submission" date="2022-10" db="EMBL/GenBank/DDBJ databases">
        <authorList>
            <consortium name="ENA_rothamsted_submissions"/>
            <consortium name="culmorum"/>
            <person name="King R."/>
        </authorList>
    </citation>
    <scope>NUCLEOTIDE SEQUENCE</scope>
</reference>
<gene>
    <name evidence="2" type="ORF">DIATSA_LOCUS10201</name>
</gene>
<dbReference type="Proteomes" id="UP001153714">
    <property type="component" value="Chromosome 5"/>
</dbReference>
<dbReference type="EMBL" id="OU893336">
    <property type="protein sequence ID" value="CAG9792691.1"/>
    <property type="molecule type" value="Genomic_DNA"/>
</dbReference>
<evidence type="ECO:0000313" key="2">
    <source>
        <dbReference type="EMBL" id="CAG9792691.1"/>
    </source>
</evidence>
<evidence type="ECO:0000259" key="1">
    <source>
        <dbReference type="PROSITE" id="PS51457"/>
    </source>
</evidence>
<reference evidence="2" key="1">
    <citation type="submission" date="2021-12" db="EMBL/GenBank/DDBJ databases">
        <authorList>
            <person name="King R."/>
        </authorList>
    </citation>
    <scope>NUCLEOTIDE SEQUENCE</scope>
</reference>
<dbReference type="OrthoDB" id="10071220at2759"/>
<name>A0A9N9R8X6_9NEOP</name>